<evidence type="ECO:0000259" key="1">
    <source>
        <dbReference type="PROSITE" id="PS50835"/>
    </source>
</evidence>
<dbReference type="InterPro" id="IPR013783">
    <property type="entry name" value="Ig-like_fold"/>
</dbReference>
<gene>
    <name evidence="2" type="ORF">OSB1V03_LOCUS18423</name>
</gene>
<evidence type="ECO:0000313" key="3">
    <source>
        <dbReference type="Proteomes" id="UP000759131"/>
    </source>
</evidence>
<dbReference type="PANTHER" id="PTHR21261:SF15">
    <property type="entry name" value="BEATEN PATH IIIA, ISOFORM D-RELATED"/>
    <property type="match status" value="1"/>
</dbReference>
<dbReference type="InterPro" id="IPR007110">
    <property type="entry name" value="Ig-like_dom"/>
</dbReference>
<dbReference type="SUPFAM" id="SSF48726">
    <property type="entry name" value="Immunoglobulin"/>
    <property type="match status" value="1"/>
</dbReference>
<proteinExistence type="predicted"/>
<sequence length="127" mass="14454">MAGHPIVTMNVPKSVSEGSDVQLSCLHELYNTSLYSLKWFHRKDVYSEEREFFRYTPRAKQVKQLYKSMGETVSLDKVSAKASGLYKCEITLTEISHKPSDEKFMSVSYLLHSALCHPSPILLAPKL</sequence>
<dbReference type="InterPro" id="IPR036179">
    <property type="entry name" value="Ig-like_dom_sf"/>
</dbReference>
<dbReference type="OrthoDB" id="6343941at2759"/>
<accession>A0A7R9QCM3</accession>
<dbReference type="PANTHER" id="PTHR21261">
    <property type="entry name" value="BEAT PROTEIN"/>
    <property type="match status" value="1"/>
</dbReference>
<dbReference type="AlphaFoldDB" id="A0A7R9QCM3"/>
<feature type="non-terminal residue" evidence="2">
    <location>
        <position position="1"/>
    </location>
</feature>
<dbReference type="Gene3D" id="2.60.40.10">
    <property type="entry name" value="Immunoglobulins"/>
    <property type="match status" value="1"/>
</dbReference>
<dbReference type="Proteomes" id="UP000759131">
    <property type="component" value="Unassembled WGS sequence"/>
</dbReference>
<name>A0A7R9QCM3_9ACAR</name>
<dbReference type="InterPro" id="IPR013151">
    <property type="entry name" value="Immunoglobulin_dom"/>
</dbReference>
<dbReference type="EMBL" id="OC879029">
    <property type="protein sequence ID" value="CAD7640927.1"/>
    <property type="molecule type" value="Genomic_DNA"/>
</dbReference>
<feature type="domain" description="Ig-like" evidence="1">
    <location>
        <begin position="5"/>
        <end position="106"/>
    </location>
</feature>
<dbReference type="Pfam" id="PF00047">
    <property type="entry name" value="ig"/>
    <property type="match status" value="1"/>
</dbReference>
<evidence type="ECO:0000313" key="2">
    <source>
        <dbReference type="EMBL" id="CAD7640927.1"/>
    </source>
</evidence>
<keyword evidence="3" id="KW-1185">Reference proteome</keyword>
<protein>
    <recommendedName>
        <fullName evidence="1">Ig-like domain-containing protein</fullName>
    </recommendedName>
</protein>
<dbReference type="EMBL" id="CAJPIZ010024454">
    <property type="protein sequence ID" value="CAG2118471.1"/>
    <property type="molecule type" value="Genomic_DNA"/>
</dbReference>
<dbReference type="PROSITE" id="PS50835">
    <property type="entry name" value="IG_LIKE"/>
    <property type="match status" value="1"/>
</dbReference>
<reference evidence="2" key="1">
    <citation type="submission" date="2020-11" db="EMBL/GenBank/DDBJ databases">
        <authorList>
            <person name="Tran Van P."/>
        </authorList>
    </citation>
    <scope>NUCLEOTIDE SEQUENCE</scope>
</reference>
<organism evidence="2">
    <name type="scientific">Medioppia subpectinata</name>
    <dbReference type="NCBI Taxonomy" id="1979941"/>
    <lineage>
        <taxon>Eukaryota</taxon>
        <taxon>Metazoa</taxon>
        <taxon>Ecdysozoa</taxon>
        <taxon>Arthropoda</taxon>
        <taxon>Chelicerata</taxon>
        <taxon>Arachnida</taxon>
        <taxon>Acari</taxon>
        <taxon>Acariformes</taxon>
        <taxon>Sarcoptiformes</taxon>
        <taxon>Oribatida</taxon>
        <taxon>Brachypylina</taxon>
        <taxon>Oppioidea</taxon>
        <taxon>Oppiidae</taxon>
        <taxon>Medioppia</taxon>
    </lineage>
</organism>